<dbReference type="EMBL" id="JBFDAA010000014">
    <property type="protein sequence ID" value="KAL1122407.1"/>
    <property type="molecule type" value="Genomic_DNA"/>
</dbReference>
<evidence type="ECO:0000313" key="4">
    <source>
        <dbReference type="EMBL" id="KAL1122407.1"/>
    </source>
</evidence>
<dbReference type="GO" id="GO:0008270">
    <property type="term" value="F:zinc ion binding"/>
    <property type="evidence" value="ECO:0007669"/>
    <property type="project" value="UniProtKB-KW"/>
</dbReference>
<protein>
    <recommendedName>
        <fullName evidence="3">CCHC-type domain-containing protein</fullName>
    </recommendedName>
</protein>
<keyword evidence="1" id="KW-0479">Metal-binding</keyword>
<name>A0ABD0YJ39_9HEMI</name>
<organism evidence="4 5">
    <name type="scientific">Ranatra chinensis</name>
    <dbReference type="NCBI Taxonomy" id="642074"/>
    <lineage>
        <taxon>Eukaryota</taxon>
        <taxon>Metazoa</taxon>
        <taxon>Ecdysozoa</taxon>
        <taxon>Arthropoda</taxon>
        <taxon>Hexapoda</taxon>
        <taxon>Insecta</taxon>
        <taxon>Pterygota</taxon>
        <taxon>Neoptera</taxon>
        <taxon>Paraneoptera</taxon>
        <taxon>Hemiptera</taxon>
        <taxon>Heteroptera</taxon>
        <taxon>Panheteroptera</taxon>
        <taxon>Nepomorpha</taxon>
        <taxon>Nepidae</taxon>
        <taxon>Ranatrinae</taxon>
        <taxon>Ranatra</taxon>
    </lineage>
</organism>
<evidence type="ECO:0000256" key="1">
    <source>
        <dbReference type="PROSITE-ProRule" id="PRU00047"/>
    </source>
</evidence>
<proteinExistence type="predicted"/>
<feature type="domain" description="CCHC-type" evidence="3">
    <location>
        <begin position="456"/>
        <end position="469"/>
    </location>
</feature>
<dbReference type="Gene3D" id="4.10.60.10">
    <property type="entry name" value="Zinc finger, CCHC-type"/>
    <property type="match status" value="1"/>
</dbReference>
<accession>A0ABD0YJ39</accession>
<keyword evidence="5" id="KW-1185">Reference proteome</keyword>
<dbReference type="InterPro" id="IPR036875">
    <property type="entry name" value="Znf_CCHC_sf"/>
</dbReference>
<reference evidence="4 5" key="1">
    <citation type="submission" date="2024-07" db="EMBL/GenBank/DDBJ databases">
        <title>Chromosome-level genome assembly of the water stick insect Ranatra chinensis (Heteroptera: Nepidae).</title>
        <authorList>
            <person name="Liu X."/>
        </authorList>
    </citation>
    <scope>NUCLEOTIDE SEQUENCE [LARGE SCALE GENOMIC DNA]</scope>
    <source>
        <strain evidence="4">Cailab_2021Rc</strain>
        <tissue evidence="4">Muscle</tissue>
    </source>
</reference>
<sequence length="595" mass="66436">MITGWGKRDINPNTLVERFRRGEGPVAATPPLALGRQGTRAGRGGGGVGRTGFSKERDLVGRTRPTEERFCASFEFFFGVLLSRASEVAGVWGLSGEKEVVRLHRGPCLHHPSTLEPVLANSAKCISSITTLTEGGSDHLPVYFELWGTPQKQLKELRLDFRKTDWDVFRCELNNVILTAKPPLGTATEINPAMVNYTEEITAACRASTHVITPKPQKLGFPEEIIKLIRDKNKNFGMEDKSINRTKEMETLQEVAAAAASSAIQSVAKFDSVNVEIAMLMNIIEGIPVFDGHSVELQEFAFLLIAANEQLVLVRPTLGEDIRKVVKEKFRITNRGRTTQILTSNEEDFAALKGLFRLRELEFHTFALQSEHRKRFFIHGLTEGFTAEEVEEELKAALPPVVRVVQMEKREGGKIPVFIVMNRQEVTINYIKGVGDISLHTFRVKIYKSGDTPPQCFRCQQYGHTSRYCNLKEVCVKCSNNHHTKDCKEGAQVKSANFQKERVVRSQDSLPGEKEFGLYRATYHSGTSDPKETIERGTACSHSCSQALGNQQESNQIGSNIVTRQTGNNTASITNIMSEMKLLDGEIKELNIYLC</sequence>
<evidence type="ECO:0000259" key="3">
    <source>
        <dbReference type="PROSITE" id="PS50158"/>
    </source>
</evidence>
<dbReference type="Proteomes" id="UP001558652">
    <property type="component" value="Unassembled WGS sequence"/>
</dbReference>
<gene>
    <name evidence="4" type="ORF">AAG570_003811</name>
</gene>
<feature type="compositionally biased region" description="Gly residues" evidence="2">
    <location>
        <begin position="41"/>
        <end position="50"/>
    </location>
</feature>
<dbReference type="SUPFAM" id="SSF57756">
    <property type="entry name" value="Retrovirus zinc finger-like domains"/>
    <property type="match status" value="1"/>
</dbReference>
<keyword evidence="1" id="KW-0863">Zinc-finger</keyword>
<evidence type="ECO:0000313" key="5">
    <source>
        <dbReference type="Proteomes" id="UP001558652"/>
    </source>
</evidence>
<feature type="region of interest" description="Disordered" evidence="2">
    <location>
        <begin position="26"/>
        <end position="54"/>
    </location>
</feature>
<comment type="caution">
    <text evidence="4">The sequence shown here is derived from an EMBL/GenBank/DDBJ whole genome shotgun (WGS) entry which is preliminary data.</text>
</comment>
<dbReference type="PROSITE" id="PS50158">
    <property type="entry name" value="ZF_CCHC"/>
    <property type="match status" value="1"/>
</dbReference>
<keyword evidence="1" id="KW-0862">Zinc</keyword>
<dbReference type="AlphaFoldDB" id="A0ABD0YJ39"/>
<evidence type="ECO:0000256" key="2">
    <source>
        <dbReference type="SAM" id="MobiDB-lite"/>
    </source>
</evidence>
<dbReference type="InterPro" id="IPR001878">
    <property type="entry name" value="Znf_CCHC"/>
</dbReference>